<feature type="domain" description="Tr-type G" evidence="9">
    <location>
        <begin position="8"/>
        <end position="290"/>
    </location>
</feature>
<dbReference type="NCBIfam" id="NF009381">
    <property type="entry name" value="PRK12740.1-5"/>
    <property type="match status" value="1"/>
</dbReference>
<evidence type="ECO:0000256" key="8">
    <source>
        <dbReference type="HAMAP-Rule" id="MF_00054"/>
    </source>
</evidence>
<reference evidence="10 11" key="1">
    <citation type="submission" date="2024-04" db="EMBL/GenBank/DDBJ databases">
        <title>Novel species of the genus Ideonella isolated from streams.</title>
        <authorList>
            <person name="Lu H."/>
        </authorList>
    </citation>
    <scope>NUCLEOTIDE SEQUENCE [LARGE SCALE GENOMIC DNA]</scope>
    <source>
        <strain evidence="10 11">DXS22W</strain>
    </source>
</reference>
<organism evidence="10 11">
    <name type="scientific">Pseudaquabacterium inlustre</name>
    <dbReference type="NCBI Taxonomy" id="2984192"/>
    <lineage>
        <taxon>Bacteria</taxon>
        <taxon>Pseudomonadati</taxon>
        <taxon>Pseudomonadota</taxon>
        <taxon>Betaproteobacteria</taxon>
        <taxon>Burkholderiales</taxon>
        <taxon>Sphaerotilaceae</taxon>
        <taxon>Pseudaquabacterium</taxon>
    </lineage>
</organism>
<dbReference type="InterPro" id="IPR020568">
    <property type="entry name" value="Ribosomal_Su5_D2-typ_SF"/>
</dbReference>
<dbReference type="Pfam" id="PF14492">
    <property type="entry name" value="EFG_III"/>
    <property type="match status" value="1"/>
</dbReference>
<dbReference type="GO" id="GO:0003746">
    <property type="term" value="F:translation elongation factor activity"/>
    <property type="evidence" value="ECO:0007669"/>
    <property type="project" value="UniProtKB-KW"/>
</dbReference>
<evidence type="ECO:0000256" key="7">
    <source>
        <dbReference type="ARBA" id="ARBA00024731"/>
    </source>
</evidence>
<dbReference type="CDD" id="cd01434">
    <property type="entry name" value="EFG_mtEFG1_IV"/>
    <property type="match status" value="1"/>
</dbReference>
<name>A0ABU9CP43_9BURK</name>
<dbReference type="InterPro" id="IPR005517">
    <property type="entry name" value="Transl_elong_EFG/EF2_IV"/>
</dbReference>
<dbReference type="InterPro" id="IPR004540">
    <property type="entry name" value="Transl_elong_EFG/EF2"/>
</dbReference>
<evidence type="ECO:0000256" key="1">
    <source>
        <dbReference type="ARBA" id="ARBA00005870"/>
    </source>
</evidence>
<dbReference type="NCBIfam" id="NF009379">
    <property type="entry name" value="PRK12740.1-3"/>
    <property type="match status" value="1"/>
</dbReference>
<dbReference type="NCBIfam" id="TIGR00484">
    <property type="entry name" value="EF-G"/>
    <property type="match status" value="1"/>
</dbReference>
<evidence type="ECO:0000256" key="3">
    <source>
        <dbReference type="ARBA" id="ARBA00022741"/>
    </source>
</evidence>
<dbReference type="InterPro" id="IPR035647">
    <property type="entry name" value="EFG_III/V"/>
</dbReference>
<evidence type="ECO:0000256" key="5">
    <source>
        <dbReference type="ARBA" id="ARBA00022917"/>
    </source>
</evidence>
<dbReference type="PANTHER" id="PTHR43261">
    <property type="entry name" value="TRANSLATION ELONGATION FACTOR G-RELATED"/>
    <property type="match status" value="1"/>
</dbReference>
<comment type="subcellular location">
    <subcellularLocation>
        <location evidence="8">Cytoplasm</location>
    </subcellularLocation>
</comment>
<dbReference type="CDD" id="cd01886">
    <property type="entry name" value="EF-G"/>
    <property type="match status" value="1"/>
</dbReference>
<dbReference type="RefSeq" id="WP_341413335.1">
    <property type="nucleotide sequence ID" value="NZ_JBBUTH010000013.1"/>
</dbReference>
<keyword evidence="5 8" id="KW-0648">Protein biosynthesis</keyword>
<dbReference type="InterPro" id="IPR004161">
    <property type="entry name" value="EFTu-like_2"/>
</dbReference>
<dbReference type="EMBL" id="JBBUTH010000013">
    <property type="protein sequence ID" value="MEK8053591.1"/>
    <property type="molecule type" value="Genomic_DNA"/>
</dbReference>
<evidence type="ECO:0000256" key="2">
    <source>
        <dbReference type="ARBA" id="ARBA00017872"/>
    </source>
</evidence>
<sequence length="700" mass="77344">MARKTPIERYRNIGISAHIDAGKTTTTERILYYTGVNHKIGEVHDGAATMDWMEQEQERGITITSAATTCFWKGMDLSYPEHRFNIIDTPGHVDFTIEVERSMRVLDGACMVYCAVGGVQPQSETVWRQANKYKVPRLAFVNKMDRTGANFYKVVDQMKTRLKANPVPIVIPIGAEDNFKGVVDLIKMKAIIWDEASQGMKFDYVDIPADLEAQAQEWREKMVEAAAEANEELMNKYLETGDLTEEEIKLAIRTRTIATEIQPMLCGTAFKNKGVQRMLDAVIDFLPSPVDIPPVTGTDEDEKEVSRKADDNEKFAALAFKLMTDPFVGQLTFVRVYSGVLTSGSTVYNPIKGKKERIGRILQMHANQREEIKEILAGDIAACVGLKEVTTGETLCDPDHVITLEKMVFPEPVISQAVEPKTKADQEKMGIALGRLAAEDPSFRVRTDEESGQTIISGMGELHLEIIVDRMKREFGVEANVGKPQVAYRETIRKSVTDVEGKFVRQSGGKGQYGHVVLTIEPQEAGKGFEFVDAIKGGVVPREFIPAVEKGLIDTLPNGVLAGFPVVDVKVTLTFGSYHDVDSNENAFKMAASMGFKDGCRKANPVILEPMMAVEVETPEDYAGTVMGDLSSRRGMVQGMDDMPGGGKVIKAEVPLSEMFGYSTSLRSATQGRATYTMEFKHYSEAPKNVADAIITARAK</sequence>
<dbReference type="InterPro" id="IPR000795">
    <property type="entry name" value="T_Tr_GTP-bd_dom"/>
</dbReference>
<dbReference type="NCBIfam" id="TIGR00231">
    <property type="entry name" value="small_GTP"/>
    <property type="match status" value="1"/>
</dbReference>
<dbReference type="Pfam" id="PF00679">
    <property type="entry name" value="EFG_C"/>
    <property type="match status" value="1"/>
</dbReference>
<dbReference type="InterPro" id="IPR031157">
    <property type="entry name" value="G_TR_CS"/>
</dbReference>
<evidence type="ECO:0000313" key="11">
    <source>
        <dbReference type="Proteomes" id="UP001365405"/>
    </source>
</evidence>
<feature type="binding site" evidence="8">
    <location>
        <begin position="142"/>
        <end position="145"/>
    </location>
    <ligand>
        <name>GTP</name>
        <dbReference type="ChEBI" id="CHEBI:37565"/>
    </ligand>
</feature>
<dbReference type="SMART" id="SM00889">
    <property type="entry name" value="EFG_IV"/>
    <property type="match status" value="1"/>
</dbReference>
<feature type="binding site" evidence="8">
    <location>
        <begin position="17"/>
        <end position="24"/>
    </location>
    <ligand>
        <name>GTP</name>
        <dbReference type="ChEBI" id="CHEBI:37565"/>
    </ligand>
</feature>
<dbReference type="InterPro" id="IPR035649">
    <property type="entry name" value="EFG_V"/>
</dbReference>
<dbReference type="Gene3D" id="3.40.50.300">
    <property type="entry name" value="P-loop containing nucleotide triphosphate hydrolases"/>
    <property type="match status" value="1"/>
</dbReference>
<dbReference type="CDD" id="cd04088">
    <property type="entry name" value="EFG_mtEFG_II"/>
    <property type="match status" value="1"/>
</dbReference>
<dbReference type="Pfam" id="PF00009">
    <property type="entry name" value="GTP_EFTU"/>
    <property type="match status" value="1"/>
</dbReference>
<evidence type="ECO:0000259" key="9">
    <source>
        <dbReference type="PROSITE" id="PS51722"/>
    </source>
</evidence>
<dbReference type="PROSITE" id="PS00301">
    <property type="entry name" value="G_TR_1"/>
    <property type="match status" value="1"/>
</dbReference>
<keyword evidence="8" id="KW-0963">Cytoplasm</keyword>
<dbReference type="SUPFAM" id="SSF54980">
    <property type="entry name" value="EF-G C-terminal domain-like"/>
    <property type="match status" value="2"/>
</dbReference>
<comment type="similarity">
    <text evidence="1 8">Belongs to the TRAFAC class translation factor GTPase superfamily. Classic translation factor GTPase family. EF-G/EF-2 subfamily.</text>
</comment>
<evidence type="ECO:0000256" key="6">
    <source>
        <dbReference type="ARBA" id="ARBA00023134"/>
    </source>
</evidence>
<accession>A0ABU9CP43</accession>
<dbReference type="HAMAP" id="MF_00054_B">
    <property type="entry name" value="EF_G_EF_2_B"/>
    <property type="match status" value="1"/>
</dbReference>
<dbReference type="Pfam" id="PF03144">
    <property type="entry name" value="GTP_EFTU_D2"/>
    <property type="match status" value="1"/>
</dbReference>
<evidence type="ECO:0000256" key="4">
    <source>
        <dbReference type="ARBA" id="ARBA00022768"/>
    </source>
</evidence>
<dbReference type="InterPro" id="IPR005225">
    <property type="entry name" value="Small_GTP-bd"/>
</dbReference>
<dbReference type="InterPro" id="IPR027417">
    <property type="entry name" value="P-loop_NTPase"/>
</dbReference>
<dbReference type="InterPro" id="IPR041095">
    <property type="entry name" value="EFG_II"/>
</dbReference>
<dbReference type="SUPFAM" id="SSF50447">
    <property type="entry name" value="Translation proteins"/>
    <property type="match status" value="1"/>
</dbReference>
<dbReference type="PRINTS" id="PR00315">
    <property type="entry name" value="ELONGATNFCT"/>
</dbReference>
<dbReference type="SUPFAM" id="SSF54211">
    <property type="entry name" value="Ribosomal protein S5 domain 2-like"/>
    <property type="match status" value="1"/>
</dbReference>
<keyword evidence="3 8" id="KW-0547">Nucleotide-binding</keyword>
<dbReference type="Pfam" id="PF03764">
    <property type="entry name" value="EFG_IV"/>
    <property type="match status" value="1"/>
</dbReference>
<proteinExistence type="inferred from homology"/>
<dbReference type="InterPro" id="IPR009022">
    <property type="entry name" value="EFG_III"/>
</dbReference>
<dbReference type="Gene3D" id="3.30.70.870">
    <property type="entry name" value="Elongation Factor G (Translational Gtpase), domain 3"/>
    <property type="match status" value="1"/>
</dbReference>
<dbReference type="Gene3D" id="2.40.30.10">
    <property type="entry name" value="Translation factors"/>
    <property type="match status" value="1"/>
</dbReference>
<comment type="function">
    <text evidence="7 8">Catalyzes the GTP-dependent ribosomal translocation step during translation elongation. During this step, the ribosome changes from the pre-translocational (PRE) to the post-translocational (POST) state as the newly formed A-site-bound peptidyl-tRNA and P-site-bound deacylated tRNA move to the P and E sites, respectively. Catalyzes the coordinated movement of the two tRNA molecules, the mRNA and conformational changes in the ribosome.</text>
</comment>
<comment type="caution">
    <text evidence="10">The sequence shown here is derived from an EMBL/GenBank/DDBJ whole genome shotgun (WGS) entry which is preliminary data.</text>
</comment>
<dbReference type="PROSITE" id="PS51722">
    <property type="entry name" value="G_TR_2"/>
    <property type="match status" value="1"/>
</dbReference>
<dbReference type="CDD" id="cd03713">
    <property type="entry name" value="EFG_mtEFG_C"/>
    <property type="match status" value="1"/>
</dbReference>
<dbReference type="InterPro" id="IPR047872">
    <property type="entry name" value="EFG_IV"/>
</dbReference>
<dbReference type="CDD" id="cd16262">
    <property type="entry name" value="EFG_III"/>
    <property type="match status" value="1"/>
</dbReference>
<dbReference type="InterPro" id="IPR000640">
    <property type="entry name" value="EFG_V-like"/>
</dbReference>
<keyword evidence="6 8" id="KW-0342">GTP-binding</keyword>
<protein>
    <recommendedName>
        <fullName evidence="2 8">Elongation factor G</fullName>
        <shortName evidence="8">EF-G</shortName>
    </recommendedName>
</protein>
<keyword evidence="4 8" id="KW-0251">Elongation factor</keyword>
<dbReference type="Proteomes" id="UP001365405">
    <property type="component" value="Unassembled WGS sequence"/>
</dbReference>
<dbReference type="InterPro" id="IPR014721">
    <property type="entry name" value="Ribsml_uS5_D2-typ_fold_subgr"/>
</dbReference>
<dbReference type="InterPro" id="IPR009000">
    <property type="entry name" value="Transl_B-barrel_sf"/>
</dbReference>
<dbReference type="PANTHER" id="PTHR43261:SF1">
    <property type="entry name" value="RIBOSOME-RELEASING FACTOR 2, MITOCHONDRIAL"/>
    <property type="match status" value="1"/>
</dbReference>
<feature type="binding site" evidence="8">
    <location>
        <begin position="88"/>
        <end position="92"/>
    </location>
    <ligand>
        <name>GTP</name>
        <dbReference type="ChEBI" id="CHEBI:37565"/>
    </ligand>
</feature>
<keyword evidence="11" id="KW-1185">Reference proteome</keyword>
<gene>
    <name evidence="8 10" type="primary">fusA</name>
    <name evidence="10" type="ORF">AACH10_25270</name>
</gene>
<dbReference type="Gene3D" id="3.30.70.240">
    <property type="match status" value="1"/>
</dbReference>
<dbReference type="Gene3D" id="3.30.230.10">
    <property type="match status" value="1"/>
</dbReference>
<dbReference type="SMART" id="SM00838">
    <property type="entry name" value="EFG_C"/>
    <property type="match status" value="1"/>
</dbReference>
<evidence type="ECO:0000313" key="10">
    <source>
        <dbReference type="EMBL" id="MEK8053591.1"/>
    </source>
</evidence>
<dbReference type="SUPFAM" id="SSF52540">
    <property type="entry name" value="P-loop containing nucleoside triphosphate hydrolases"/>
    <property type="match status" value="1"/>
</dbReference>